<reference evidence="2" key="1">
    <citation type="journal article" date="2011" name="PLoS Genet.">
        <title>Genomic analysis of the necrotrophic fungal pathogens Sclerotinia sclerotiorum and Botrytis cinerea.</title>
        <authorList>
            <person name="Amselem J."/>
            <person name="Cuomo C.A."/>
            <person name="van Kan J.A."/>
            <person name="Viaud M."/>
            <person name="Benito E.P."/>
            <person name="Couloux A."/>
            <person name="Coutinho P.M."/>
            <person name="de Vries R.P."/>
            <person name="Dyer P.S."/>
            <person name="Fillinger S."/>
            <person name="Fournier E."/>
            <person name="Gout L."/>
            <person name="Hahn M."/>
            <person name="Kohn L."/>
            <person name="Lapalu N."/>
            <person name="Plummer K.M."/>
            <person name="Pradier J.M."/>
            <person name="Quevillon E."/>
            <person name="Sharon A."/>
            <person name="Simon A."/>
            <person name="ten Have A."/>
            <person name="Tudzynski B."/>
            <person name="Tudzynski P."/>
            <person name="Wincker P."/>
            <person name="Andrew M."/>
            <person name="Anthouard V."/>
            <person name="Beever R.E."/>
            <person name="Beffa R."/>
            <person name="Benoit I."/>
            <person name="Bouzid O."/>
            <person name="Brault B."/>
            <person name="Chen Z."/>
            <person name="Choquer M."/>
            <person name="Collemare J."/>
            <person name="Cotton P."/>
            <person name="Danchin E.G."/>
            <person name="Da Silva C."/>
            <person name="Gautier A."/>
            <person name="Giraud C."/>
            <person name="Giraud T."/>
            <person name="Gonzalez C."/>
            <person name="Grossetete S."/>
            <person name="Guldener U."/>
            <person name="Henrissat B."/>
            <person name="Howlett B.J."/>
            <person name="Kodira C."/>
            <person name="Kretschmer M."/>
            <person name="Lappartient A."/>
            <person name="Leroch M."/>
            <person name="Levis C."/>
            <person name="Mauceli E."/>
            <person name="Neuveglise C."/>
            <person name="Oeser B."/>
            <person name="Pearson M."/>
            <person name="Poulain J."/>
            <person name="Poussereau N."/>
            <person name="Quesneville H."/>
            <person name="Rascle C."/>
            <person name="Schumacher J."/>
            <person name="Segurens B."/>
            <person name="Sexton A."/>
            <person name="Silva E."/>
            <person name="Sirven C."/>
            <person name="Soanes D.M."/>
            <person name="Talbot N.J."/>
            <person name="Templeton M."/>
            <person name="Yandava C."/>
            <person name="Yarden O."/>
            <person name="Zeng Q."/>
            <person name="Rollins J.A."/>
            <person name="Lebrun M.H."/>
            <person name="Dickman M."/>
        </authorList>
    </citation>
    <scope>NUCLEOTIDE SEQUENCE [LARGE SCALE GENOMIC DNA]</scope>
    <source>
        <strain evidence="2">T4</strain>
    </source>
</reference>
<dbReference type="Proteomes" id="UP000008177">
    <property type="component" value="Unplaced contigs"/>
</dbReference>
<gene>
    <name evidence="1" type="ORF">BofuT4_P088680.1</name>
</gene>
<proteinExistence type="predicted"/>
<protein>
    <submittedName>
        <fullName evidence="1">Uncharacterized protein</fullName>
    </submittedName>
</protein>
<evidence type="ECO:0000313" key="1">
    <source>
        <dbReference type="EMBL" id="CCD50469.1"/>
    </source>
</evidence>
<accession>G2YFC1</accession>
<sequence length="72" mass="7635">MERNLGLGGHFCHPPTAAPTESVFHKPMPIIYDSGPLLVFCTVVDLMYRKCGCGLGIGLARACALCIGIDVS</sequence>
<dbReference type="EMBL" id="FQ790326">
    <property type="protein sequence ID" value="CCD50469.1"/>
    <property type="molecule type" value="Genomic_DNA"/>
</dbReference>
<organism evidence="1 2">
    <name type="scientific">Botryotinia fuckeliana (strain T4)</name>
    <name type="common">Noble rot fungus</name>
    <name type="synonym">Botrytis cinerea</name>
    <dbReference type="NCBI Taxonomy" id="999810"/>
    <lineage>
        <taxon>Eukaryota</taxon>
        <taxon>Fungi</taxon>
        <taxon>Dikarya</taxon>
        <taxon>Ascomycota</taxon>
        <taxon>Pezizomycotina</taxon>
        <taxon>Leotiomycetes</taxon>
        <taxon>Helotiales</taxon>
        <taxon>Sclerotiniaceae</taxon>
        <taxon>Botrytis</taxon>
    </lineage>
</organism>
<dbReference type="InParanoid" id="G2YFC1"/>
<name>G2YFC1_BOTF4</name>
<evidence type="ECO:0000313" key="2">
    <source>
        <dbReference type="Proteomes" id="UP000008177"/>
    </source>
</evidence>
<dbReference type="AlphaFoldDB" id="G2YFC1"/>
<dbReference type="HOGENOM" id="CLU_2721937_0_0_1"/>